<accession>A0A0H5BJZ3</accession>
<dbReference type="SUPFAM" id="SSF56281">
    <property type="entry name" value="Metallo-hydrolase/oxidoreductase"/>
    <property type="match status" value="1"/>
</dbReference>
<organism evidence="2">
    <name type="scientific">Lotharella vacuolata</name>
    <dbReference type="NCBI Taxonomy" id="74820"/>
    <lineage>
        <taxon>Eukaryota</taxon>
        <taxon>Sar</taxon>
        <taxon>Rhizaria</taxon>
        <taxon>Cercozoa</taxon>
        <taxon>Chlorarachniophyceae</taxon>
        <taxon>Lotharella</taxon>
    </lineage>
</organism>
<keyword evidence="2" id="KW-0542">Nucleomorph</keyword>
<geneLocation type="nucleomorph" evidence="2"/>
<dbReference type="PANTHER" id="PTHR11203:SF37">
    <property type="entry name" value="INTEGRATOR COMPLEX SUBUNIT 11"/>
    <property type="match status" value="1"/>
</dbReference>
<dbReference type="InterPro" id="IPR050698">
    <property type="entry name" value="MBL"/>
</dbReference>
<dbReference type="SMART" id="SM00849">
    <property type="entry name" value="Lactamase_B"/>
    <property type="match status" value="1"/>
</dbReference>
<reference evidence="2" key="1">
    <citation type="journal article" date="2015" name="Genome Biol. Evol.">
        <title>Nucleomorph Genome Sequences of Two Chlorarachniophytes, Amorphochlora amoebiformis and Lotharella vacuolata.</title>
        <authorList>
            <person name="Suzuki S."/>
            <person name="Shirato S."/>
            <person name="Hirakawa Y."/>
            <person name="Ishida K."/>
        </authorList>
    </citation>
    <scope>NUCLEOTIDE SEQUENCE</scope>
    <source>
        <strain evidence="2">CCMP240</strain>
    </source>
</reference>
<dbReference type="PANTHER" id="PTHR11203">
    <property type="entry name" value="CLEAVAGE AND POLYADENYLATION SPECIFICITY FACTOR FAMILY MEMBER"/>
    <property type="match status" value="1"/>
</dbReference>
<proteinExistence type="predicted"/>
<evidence type="ECO:0000313" key="2">
    <source>
        <dbReference type="EMBL" id="BAS01465.1"/>
    </source>
</evidence>
<gene>
    <name evidence="2" type="primary">ysh1</name>
</gene>
<sequence length="212" mass="24718">MSASNSFSRLKLSFLGGAREVGRSCFFISYILINIILDAGAIKNIKRFNSLPSFSPKIDKNKKYLVLISHFHFDHTGSLPVLINYTPGNYRVISKMPTKLLYYKNFKDFLLLFSNNLVILEDLEISMELFENIHDHENIQNLYLKIYFINSGHVFGSSMIEIENNNMKLIYTGDYNNSESFFYSNHIFKIQKIDFLLIECTMNSLNFMQKKI</sequence>
<dbReference type="EMBL" id="AB996599">
    <property type="protein sequence ID" value="BAS01465.1"/>
    <property type="molecule type" value="Genomic_DNA"/>
</dbReference>
<dbReference type="GO" id="GO:0004521">
    <property type="term" value="F:RNA endonuclease activity"/>
    <property type="evidence" value="ECO:0007669"/>
    <property type="project" value="TreeGrafter"/>
</dbReference>
<name>A0A0H5BJZ3_9EUKA</name>
<protein>
    <submittedName>
        <fullName evidence="2">mRNA end processing factor</fullName>
    </submittedName>
</protein>
<feature type="domain" description="Metallo-beta-lactamase" evidence="1">
    <location>
        <begin position="22"/>
        <end position="202"/>
    </location>
</feature>
<dbReference type="InterPro" id="IPR001279">
    <property type="entry name" value="Metallo-B-lactamas"/>
</dbReference>
<dbReference type="AlphaFoldDB" id="A0A0H5BJZ3"/>
<dbReference type="Gene3D" id="3.60.15.10">
    <property type="entry name" value="Ribonuclease Z/Hydroxyacylglutathione hydrolase-like"/>
    <property type="match status" value="1"/>
</dbReference>
<evidence type="ECO:0000259" key="1">
    <source>
        <dbReference type="SMART" id="SM00849"/>
    </source>
</evidence>
<dbReference type="InterPro" id="IPR036866">
    <property type="entry name" value="RibonucZ/Hydroxyglut_hydro"/>
</dbReference>